<dbReference type="GO" id="GO:0050660">
    <property type="term" value="F:flavin adenine dinucleotide binding"/>
    <property type="evidence" value="ECO:0007669"/>
    <property type="project" value="TreeGrafter"/>
</dbReference>
<comment type="similarity">
    <text evidence="1">Belongs to the FAD-dependent oxidoreductase family.</text>
</comment>
<dbReference type="GeneID" id="19899608"/>
<dbReference type="OrthoDB" id="202203at2759"/>
<keyword evidence="8" id="KW-1185">Reference proteome</keyword>
<name>R7YMD4_CONA1</name>
<dbReference type="Pfam" id="PF07992">
    <property type="entry name" value="Pyr_redox_2"/>
    <property type="match status" value="1"/>
</dbReference>
<dbReference type="Proteomes" id="UP000016924">
    <property type="component" value="Unassembled WGS sequence"/>
</dbReference>
<dbReference type="GO" id="GO:0004174">
    <property type="term" value="F:electron-transferring-flavoprotein dehydrogenase activity"/>
    <property type="evidence" value="ECO:0007669"/>
    <property type="project" value="TreeGrafter"/>
</dbReference>
<feature type="region of interest" description="Disordered" evidence="5">
    <location>
        <begin position="117"/>
        <end position="138"/>
    </location>
</feature>
<evidence type="ECO:0000256" key="3">
    <source>
        <dbReference type="ARBA" id="ARBA00022827"/>
    </source>
</evidence>
<dbReference type="PRINTS" id="PR00368">
    <property type="entry name" value="FADPNR"/>
</dbReference>
<evidence type="ECO:0000313" key="8">
    <source>
        <dbReference type="Proteomes" id="UP000016924"/>
    </source>
</evidence>
<protein>
    <recommendedName>
        <fullName evidence="6">FAD/NAD(P)-binding domain-containing protein</fullName>
    </recommendedName>
</protein>
<dbReference type="EMBL" id="JH767561">
    <property type="protein sequence ID" value="EON63070.1"/>
    <property type="molecule type" value="Genomic_DNA"/>
</dbReference>
<keyword evidence="3" id="KW-0274">FAD</keyword>
<evidence type="ECO:0000256" key="1">
    <source>
        <dbReference type="ARBA" id="ARBA00006442"/>
    </source>
</evidence>
<evidence type="ECO:0000313" key="7">
    <source>
        <dbReference type="EMBL" id="EON63070.1"/>
    </source>
</evidence>
<dbReference type="HOGENOM" id="CLU_019845_6_2_1"/>
<dbReference type="PANTHER" id="PTHR43735:SF3">
    <property type="entry name" value="FERROPTOSIS SUPPRESSOR PROTEIN 1"/>
    <property type="match status" value="1"/>
</dbReference>
<sequence length="485" mass="51994">MPREPFNVVILGASFAGLSAAHYFLDNIVKSLSTIANPPKYRVVLTSPSSHFYWNVGAPRALVSPSLIPHSQSFVSIEGGFKQHPFTDFSFKQGTVIAVDPSARNVTVILASPTYNPRGSTSTRKTSHASSASKTHTASSRFSTIQTVPYHALILATGSSAISPLLSLHGPHENTINALNTFHDKANQAKSILIVGGGPSGVESAGQLATHFKAGPKKLKFRPTQPKSSEGSAESKRLSGGSWGSGKQSASSQDANPKLKTMTLLSGSDRLLPRLSPAVSKKAEKKLKRLGVHVVHNIRQLALSENPDGTVNCHMNNAMTITADVHIAATGVEPNTAYLPPELVNGDGYVVTDPTYLRVYGAGDRVYALGNCASYSKNCVLDVYDALPVLMHNLKNDLLAYELRSEAKKGFEGTIAALQDLRYEQNPTESQLIPITRRGGVGVIFDVKVPSPLVHWLKGRDYGVGRARAVVEKGNNPYTPGLAKK</sequence>
<gene>
    <name evidence="7" type="ORF">W97_02297</name>
</gene>
<dbReference type="RefSeq" id="XP_007778387.1">
    <property type="nucleotide sequence ID" value="XM_007780197.1"/>
</dbReference>
<feature type="compositionally biased region" description="Polar residues" evidence="5">
    <location>
        <begin position="245"/>
        <end position="255"/>
    </location>
</feature>
<proteinExistence type="inferred from homology"/>
<dbReference type="OMA" id="CAHHFLD"/>
<keyword evidence="2" id="KW-0285">Flavoprotein</keyword>
<dbReference type="eggNOG" id="KOG2495">
    <property type="taxonomic scope" value="Eukaryota"/>
</dbReference>
<dbReference type="SUPFAM" id="SSF51905">
    <property type="entry name" value="FAD/NAD(P)-binding domain"/>
    <property type="match status" value="1"/>
</dbReference>
<evidence type="ECO:0000256" key="4">
    <source>
        <dbReference type="ARBA" id="ARBA00023002"/>
    </source>
</evidence>
<evidence type="ECO:0000256" key="2">
    <source>
        <dbReference type="ARBA" id="ARBA00022630"/>
    </source>
</evidence>
<dbReference type="GO" id="GO:0005737">
    <property type="term" value="C:cytoplasm"/>
    <property type="evidence" value="ECO:0007669"/>
    <property type="project" value="TreeGrafter"/>
</dbReference>
<accession>R7YMD4</accession>
<reference evidence="8" key="1">
    <citation type="submission" date="2012-06" db="EMBL/GenBank/DDBJ databases">
        <title>The genome sequence of Coniosporium apollinis CBS 100218.</title>
        <authorList>
            <consortium name="The Broad Institute Genome Sequencing Platform"/>
            <person name="Cuomo C."/>
            <person name="Gorbushina A."/>
            <person name="Noack S."/>
            <person name="Walker B."/>
            <person name="Young S.K."/>
            <person name="Zeng Q."/>
            <person name="Gargeya S."/>
            <person name="Fitzgerald M."/>
            <person name="Haas B."/>
            <person name="Abouelleil A."/>
            <person name="Alvarado L."/>
            <person name="Arachchi H.M."/>
            <person name="Berlin A.M."/>
            <person name="Chapman S.B."/>
            <person name="Goldberg J."/>
            <person name="Griggs A."/>
            <person name="Gujja S."/>
            <person name="Hansen M."/>
            <person name="Howarth C."/>
            <person name="Imamovic A."/>
            <person name="Larimer J."/>
            <person name="McCowan C."/>
            <person name="Montmayeur A."/>
            <person name="Murphy C."/>
            <person name="Neiman D."/>
            <person name="Pearson M."/>
            <person name="Priest M."/>
            <person name="Roberts A."/>
            <person name="Saif S."/>
            <person name="Shea T."/>
            <person name="Sisk P."/>
            <person name="Sykes S."/>
            <person name="Wortman J."/>
            <person name="Nusbaum C."/>
            <person name="Birren B."/>
        </authorList>
    </citation>
    <scope>NUCLEOTIDE SEQUENCE [LARGE SCALE GENOMIC DNA]</scope>
    <source>
        <strain evidence="8">CBS 100218</strain>
    </source>
</reference>
<evidence type="ECO:0000256" key="5">
    <source>
        <dbReference type="SAM" id="MobiDB-lite"/>
    </source>
</evidence>
<dbReference type="STRING" id="1168221.R7YMD4"/>
<dbReference type="PANTHER" id="PTHR43735">
    <property type="entry name" value="APOPTOSIS-INDUCING FACTOR 1"/>
    <property type="match status" value="1"/>
</dbReference>
<dbReference type="Gene3D" id="3.50.50.100">
    <property type="match status" value="2"/>
</dbReference>
<keyword evidence="4" id="KW-0560">Oxidoreductase</keyword>
<dbReference type="InterPro" id="IPR023753">
    <property type="entry name" value="FAD/NAD-binding_dom"/>
</dbReference>
<evidence type="ECO:0000259" key="6">
    <source>
        <dbReference type="Pfam" id="PF07992"/>
    </source>
</evidence>
<feature type="compositionally biased region" description="Low complexity" evidence="5">
    <location>
        <begin position="120"/>
        <end position="138"/>
    </location>
</feature>
<dbReference type="AlphaFoldDB" id="R7YMD4"/>
<organism evidence="7 8">
    <name type="scientific">Coniosporium apollinis (strain CBS 100218)</name>
    <name type="common">Rock-inhabiting black yeast</name>
    <dbReference type="NCBI Taxonomy" id="1168221"/>
    <lineage>
        <taxon>Eukaryota</taxon>
        <taxon>Fungi</taxon>
        <taxon>Dikarya</taxon>
        <taxon>Ascomycota</taxon>
        <taxon>Pezizomycotina</taxon>
        <taxon>Dothideomycetes</taxon>
        <taxon>Dothideomycetes incertae sedis</taxon>
        <taxon>Coniosporium</taxon>
    </lineage>
</organism>
<dbReference type="InterPro" id="IPR036188">
    <property type="entry name" value="FAD/NAD-bd_sf"/>
</dbReference>
<feature type="domain" description="FAD/NAD(P)-binding" evidence="6">
    <location>
        <begin position="6"/>
        <end position="374"/>
    </location>
</feature>
<feature type="region of interest" description="Disordered" evidence="5">
    <location>
        <begin position="213"/>
        <end position="257"/>
    </location>
</feature>